<dbReference type="Pfam" id="PF00595">
    <property type="entry name" value="PDZ"/>
    <property type="match status" value="1"/>
</dbReference>
<dbReference type="GO" id="GO:0045202">
    <property type="term" value="C:synapse"/>
    <property type="evidence" value="ECO:0007669"/>
    <property type="project" value="TreeGrafter"/>
</dbReference>
<proteinExistence type="inferred from homology"/>
<dbReference type="PROSITE" id="PS50106">
    <property type="entry name" value="PDZ"/>
    <property type="match status" value="1"/>
</dbReference>
<evidence type="ECO:0000259" key="4">
    <source>
        <dbReference type="PROSITE" id="PS50106"/>
    </source>
</evidence>
<protein>
    <submittedName>
        <fullName evidence="5">Beta-1-syntrophin</fullName>
    </submittedName>
</protein>
<dbReference type="GO" id="GO:0005856">
    <property type="term" value="C:cytoskeleton"/>
    <property type="evidence" value="ECO:0007669"/>
    <property type="project" value="UniProtKB-SubCell"/>
</dbReference>
<reference evidence="5 6" key="1">
    <citation type="journal article" date="2019" name="Genome Biol. Evol.">
        <title>Whole-Genome Sequencing of the Giant Devil Catfish, Bagarius yarrelli.</title>
        <authorList>
            <person name="Jiang W."/>
            <person name="Lv Y."/>
            <person name="Cheng L."/>
            <person name="Yang K."/>
            <person name="Chao B."/>
            <person name="Wang X."/>
            <person name="Li Y."/>
            <person name="Pan X."/>
            <person name="You X."/>
            <person name="Zhang Y."/>
            <person name="Yang J."/>
            <person name="Li J."/>
            <person name="Zhang X."/>
            <person name="Liu S."/>
            <person name="Sun C."/>
            <person name="Yang J."/>
            <person name="Shi Q."/>
        </authorList>
    </citation>
    <scope>NUCLEOTIDE SEQUENCE [LARGE SCALE GENOMIC DNA]</scope>
    <source>
        <strain evidence="5">JWS20170419001</strain>
        <tissue evidence="5">Muscle</tissue>
    </source>
</reference>
<dbReference type="InterPro" id="IPR001478">
    <property type="entry name" value="PDZ"/>
</dbReference>
<evidence type="ECO:0000256" key="3">
    <source>
        <dbReference type="ARBA" id="ARBA00023212"/>
    </source>
</evidence>
<dbReference type="SUPFAM" id="SSF50156">
    <property type="entry name" value="PDZ domain-like"/>
    <property type="match status" value="1"/>
</dbReference>
<dbReference type="AlphaFoldDB" id="A0A556VAM2"/>
<comment type="similarity">
    <text evidence="2">Belongs to the syntrophin family.</text>
</comment>
<keyword evidence="6" id="KW-1185">Reference proteome</keyword>
<evidence type="ECO:0000256" key="1">
    <source>
        <dbReference type="ARBA" id="ARBA00004245"/>
    </source>
</evidence>
<dbReference type="EMBL" id="VCAZ01000195">
    <property type="protein sequence ID" value="TTF41803.1"/>
    <property type="molecule type" value="Genomic_DNA"/>
</dbReference>
<dbReference type="GO" id="GO:0005198">
    <property type="term" value="F:structural molecule activity"/>
    <property type="evidence" value="ECO:0007669"/>
    <property type="project" value="InterPro"/>
</dbReference>
<dbReference type="PANTHER" id="PTHR10554">
    <property type="entry name" value="SYNTROPHIN"/>
    <property type="match status" value="1"/>
</dbReference>
<dbReference type="OrthoDB" id="409749at2759"/>
<feature type="domain" description="PDZ" evidence="4">
    <location>
        <begin position="90"/>
        <end position="143"/>
    </location>
</feature>
<comment type="subcellular location">
    <subcellularLocation>
        <location evidence="1">Cytoplasm</location>
        <location evidence="1">Cytoskeleton</location>
    </subcellularLocation>
</comment>
<evidence type="ECO:0000313" key="6">
    <source>
        <dbReference type="Proteomes" id="UP000319801"/>
    </source>
</evidence>
<dbReference type="Gene3D" id="2.30.29.30">
    <property type="entry name" value="Pleckstrin-homology domain (PH domain)/Phosphotyrosine-binding domain (PTB)"/>
    <property type="match status" value="1"/>
</dbReference>
<comment type="caution">
    <text evidence="5">The sequence shown here is derived from an EMBL/GenBank/DDBJ whole genome shotgun (WGS) entry which is preliminary data.</text>
</comment>
<accession>A0A556VAM2</accession>
<dbReference type="InterPro" id="IPR036034">
    <property type="entry name" value="PDZ_sf"/>
</dbReference>
<gene>
    <name evidence="5" type="ORF">Baya_15028</name>
</gene>
<dbReference type="InterPro" id="IPR015482">
    <property type="entry name" value="Syntrophin"/>
</dbReference>
<dbReference type="GO" id="GO:0016010">
    <property type="term" value="C:dystrophin-associated glycoprotein complex"/>
    <property type="evidence" value="ECO:0007669"/>
    <property type="project" value="TreeGrafter"/>
</dbReference>
<keyword evidence="3" id="KW-0963">Cytoplasm</keyword>
<dbReference type="Gene3D" id="2.30.42.10">
    <property type="match status" value="1"/>
</dbReference>
<organism evidence="5 6">
    <name type="scientific">Bagarius yarrelli</name>
    <name type="common">Goonch</name>
    <name type="synonym">Bagrus yarrelli</name>
    <dbReference type="NCBI Taxonomy" id="175774"/>
    <lineage>
        <taxon>Eukaryota</taxon>
        <taxon>Metazoa</taxon>
        <taxon>Chordata</taxon>
        <taxon>Craniata</taxon>
        <taxon>Vertebrata</taxon>
        <taxon>Euteleostomi</taxon>
        <taxon>Actinopterygii</taxon>
        <taxon>Neopterygii</taxon>
        <taxon>Teleostei</taxon>
        <taxon>Ostariophysi</taxon>
        <taxon>Siluriformes</taxon>
        <taxon>Sisoridae</taxon>
        <taxon>Sisorinae</taxon>
        <taxon>Bagarius</taxon>
    </lineage>
</organism>
<dbReference type="PANTHER" id="PTHR10554:SF11">
    <property type="entry name" value="BETA-1-SYNTROPHIN"/>
    <property type="match status" value="1"/>
</dbReference>
<sequence length="157" mass="16770">MAVALAVCGMRVQKSGFLEVLVRERWHRVLAELSDEVLALSCEDAAGNGDVNSVANGSRLSPDSPETGARNAVADSLERVPEAIANRKRCVRVVKQDVGGLGISIKGGKENKMPILISKIFKGLAADQTHALYVGDAILSVNGVICGTRRTMKRCRV</sequence>
<name>A0A556VAM2_BAGYA</name>
<dbReference type="Proteomes" id="UP000319801">
    <property type="component" value="Unassembled WGS sequence"/>
</dbReference>
<evidence type="ECO:0000313" key="5">
    <source>
        <dbReference type="EMBL" id="TTF41803.1"/>
    </source>
</evidence>
<evidence type="ECO:0000256" key="2">
    <source>
        <dbReference type="ARBA" id="ARBA00010798"/>
    </source>
</evidence>
<keyword evidence="3" id="KW-0206">Cytoskeleton</keyword>
<dbReference type="InterPro" id="IPR011993">
    <property type="entry name" value="PH-like_dom_sf"/>
</dbReference>